<dbReference type="Proteomes" id="UP000051184">
    <property type="component" value="Unassembled WGS sequence"/>
</dbReference>
<dbReference type="AlphaFoldDB" id="A0A0P1IV78"/>
<evidence type="ECO:0000256" key="1">
    <source>
        <dbReference type="SAM" id="SignalP"/>
    </source>
</evidence>
<dbReference type="EMBL" id="CYUE01000007">
    <property type="protein sequence ID" value="CUK25124.1"/>
    <property type="molecule type" value="Genomic_DNA"/>
</dbReference>
<dbReference type="RefSeq" id="WP_058314130.1">
    <property type="nucleotide sequence ID" value="NZ_CYTO01000026.1"/>
</dbReference>
<feature type="chain" id="PRO_5006065648" description="Metal-binding protein" evidence="1">
    <location>
        <begin position="21"/>
        <end position="149"/>
    </location>
</feature>
<feature type="signal peptide" evidence="1">
    <location>
        <begin position="1"/>
        <end position="20"/>
    </location>
</feature>
<gene>
    <name evidence="2" type="ORF">TA5114_00914</name>
</gene>
<dbReference type="OrthoDB" id="14727at2"/>
<keyword evidence="3" id="KW-1185">Reference proteome</keyword>
<organism evidence="2 3">
    <name type="scientific">Cognatishimia activa</name>
    <dbReference type="NCBI Taxonomy" id="1715691"/>
    <lineage>
        <taxon>Bacteria</taxon>
        <taxon>Pseudomonadati</taxon>
        <taxon>Pseudomonadota</taxon>
        <taxon>Alphaproteobacteria</taxon>
        <taxon>Rhodobacterales</taxon>
        <taxon>Paracoccaceae</taxon>
        <taxon>Cognatishimia</taxon>
    </lineage>
</organism>
<protein>
    <recommendedName>
        <fullName evidence="4">Metal-binding protein</fullName>
    </recommendedName>
</protein>
<dbReference type="Pfam" id="PF04214">
    <property type="entry name" value="DUF411"/>
    <property type="match status" value="1"/>
</dbReference>
<dbReference type="STRING" id="1715691.TA5113_03322"/>
<sequence length="149" mass="16098">MKLFTFATVFSLSLAAQAIAEATPIDVKKTNGCGCCLAWMDHLEENGFAPSGQDMFAGLLVRFKLDSGVPQRMVSCHTGLIDGYVIEGHVPADDIRRLLSERPDAVGLAVPGMPLGSPGMDQSRWREAYDVFLINNDGTTEVFASYPGD</sequence>
<dbReference type="InterPro" id="IPR007332">
    <property type="entry name" value="DUF411"/>
</dbReference>
<reference evidence="3" key="1">
    <citation type="submission" date="2015-09" db="EMBL/GenBank/DDBJ databases">
        <authorList>
            <person name="Rodrigo-Torres Lidia"/>
            <person name="Arahal R.David."/>
        </authorList>
    </citation>
    <scope>NUCLEOTIDE SEQUENCE [LARGE SCALE GENOMIC DNA]</scope>
    <source>
        <strain evidence="3">CECT 5114</strain>
    </source>
</reference>
<evidence type="ECO:0000313" key="3">
    <source>
        <dbReference type="Proteomes" id="UP000051184"/>
    </source>
</evidence>
<accession>A0A0P1IV78</accession>
<evidence type="ECO:0008006" key="4">
    <source>
        <dbReference type="Google" id="ProtNLM"/>
    </source>
</evidence>
<evidence type="ECO:0000313" key="2">
    <source>
        <dbReference type="EMBL" id="CUK25124.1"/>
    </source>
</evidence>
<name>A0A0P1IV78_9RHOB</name>
<keyword evidence="1" id="KW-0732">Signal</keyword>
<proteinExistence type="predicted"/>